<comment type="caution">
    <text evidence="9">The sequence shown here is derived from an EMBL/GenBank/DDBJ whole genome shotgun (WGS) entry which is preliminary data.</text>
</comment>
<feature type="domain" description="PAS" evidence="8">
    <location>
        <begin position="14"/>
        <end position="86"/>
    </location>
</feature>
<name>A0ABV2D6R7_9HYPH</name>
<evidence type="ECO:0000256" key="3">
    <source>
        <dbReference type="ARBA" id="ARBA00022553"/>
    </source>
</evidence>
<dbReference type="PANTHER" id="PTHR41523:SF8">
    <property type="entry name" value="ETHYLENE RESPONSE SENSOR PROTEIN"/>
    <property type="match status" value="1"/>
</dbReference>
<evidence type="ECO:0000256" key="7">
    <source>
        <dbReference type="ARBA" id="ARBA00022840"/>
    </source>
</evidence>
<evidence type="ECO:0000256" key="2">
    <source>
        <dbReference type="ARBA" id="ARBA00012438"/>
    </source>
</evidence>
<dbReference type="PROSITE" id="PS50112">
    <property type="entry name" value="PAS"/>
    <property type="match status" value="1"/>
</dbReference>
<comment type="catalytic activity">
    <reaction evidence="1">
        <text>ATP + protein L-histidine = ADP + protein N-phospho-L-histidine.</text>
        <dbReference type="EC" id="2.7.13.3"/>
    </reaction>
</comment>
<keyword evidence="4" id="KW-0808">Transferase</keyword>
<dbReference type="InterPro" id="IPR035965">
    <property type="entry name" value="PAS-like_dom_sf"/>
</dbReference>
<evidence type="ECO:0000256" key="1">
    <source>
        <dbReference type="ARBA" id="ARBA00000085"/>
    </source>
</evidence>
<protein>
    <recommendedName>
        <fullName evidence="2">histidine kinase</fullName>
        <ecNumber evidence="2">2.7.13.3</ecNumber>
    </recommendedName>
</protein>
<accession>A0ABV2D6R7</accession>
<evidence type="ECO:0000256" key="4">
    <source>
        <dbReference type="ARBA" id="ARBA00022679"/>
    </source>
</evidence>
<evidence type="ECO:0000259" key="8">
    <source>
        <dbReference type="PROSITE" id="PS50112"/>
    </source>
</evidence>
<keyword evidence="5" id="KW-0547">Nucleotide-binding</keyword>
<dbReference type="CDD" id="cd00130">
    <property type="entry name" value="PAS"/>
    <property type="match status" value="1"/>
</dbReference>
<evidence type="ECO:0000256" key="6">
    <source>
        <dbReference type="ARBA" id="ARBA00022777"/>
    </source>
</evidence>
<keyword evidence="7" id="KW-0067">ATP-binding</keyword>
<gene>
    <name evidence="9" type="ORF">ABVQ20_01885</name>
</gene>
<reference evidence="9 10" key="1">
    <citation type="submission" date="2024-06" db="EMBL/GenBank/DDBJ databases">
        <authorList>
            <person name="Kim D.-U."/>
        </authorList>
    </citation>
    <scope>NUCLEOTIDE SEQUENCE [LARGE SCALE GENOMIC DNA]</scope>
    <source>
        <strain evidence="9 10">KACC15460</strain>
    </source>
</reference>
<organism evidence="9 10">
    <name type="scientific">Mesorhizobium shangrilense</name>
    <dbReference type="NCBI Taxonomy" id="460060"/>
    <lineage>
        <taxon>Bacteria</taxon>
        <taxon>Pseudomonadati</taxon>
        <taxon>Pseudomonadota</taxon>
        <taxon>Alphaproteobacteria</taxon>
        <taxon>Hyphomicrobiales</taxon>
        <taxon>Phyllobacteriaceae</taxon>
        <taxon>Mesorhizobium</taxon>
    </lineage>
</organism>
<keyword evidence="10" id="KW-1185">Reference proteome</keyword>
<keyword evidence="3" id="KW-0597">Phosphoprotein</keyword>
<evidence type="ECO:0000313" key="9">
    <source>
        <dbReference type="EMBL" id="MET2825721.1"/>
    </source>
</evidence>
<dbReference type="Gene3D" id="3.30.450.20">
    <property type="entry name" value="PAS domain"/>
    <property type="match status" value="1"/>
</dbReference>
<dbReference type="InterPro" id="IPR011495">
    <property type="entry name" value="Sig_transdc_His_kin_sub2_dim/P"/>
</dbReference>
<dbReference type="EMBL" id="JBEWSZ010000001">
    <property type="protein sequence ID" value="MET2825721.1"/>
    <property type="molecule type" value="Genomic_DNA"/>
</dbReference>
<proteinExistence type="predicted"/>
<dbReference type="InterPro" id="IPR000014">
    <property type="entry name" value="PAS"/>
</dbReference>
<dbReference type="EC" id="2.7.13.3" evidence="2"/>
<dbReference type="PANTHER" id="PTHR41523">
    <property type="entry name" value="TWO-COMPONENT SYSTEM SENSOR PROTEIN"/>
    <property type="match status" value="1"/>
</dbReference>
<dbReference type="Proteomes" id="UP001548832">
    <property type="component" value="Unassembled WGS sequence"/>
</dbReference>
<evidence type="ECO:0000313" key="10">
    <source>
        <dbReference type="Proteomes" id="UP001548832"/>
    </source>
</evidence>
<dbReference type="InterPro" id="IPR013656">
    <property type="entry name" value="PAS_4"/>
</dbReference>
<dbReference type="Pfam" id="PF08448">
    <property type="entry name" value="PAS_4"/>
    <property type="match status" value="1"/>
</dbReference>
<evidence type="ECO:0000256" key="5">
    <source>
        <dbReference type="ARBA" id="ARBA00022741"/>
    </source>
</evidence>
<dbReference type="RefSeq" id="WP_354457805.1">
    <property type="nucleotide sequence ID" value="NZ_JBEWSZ010000001.1"/>
</dbReference>
<dbReference type="SUPFAM" id="SSF55785">
    <property type="entry name" value="PYP-like sensor domain (PAS domain)"/>
    <property type="match status" value="1"/>
</dbReference>
<dbReference type="GO" id="GO:0016301">
    <property type="term" value="F:kinase activity"/>
    <property type="evidence" value="ECO:0007669"/>
    <property type="project" value="UniProtKB-KW"/>
</dbReference>
<sequence>MTELRNEQRKAKINLRLGQTIADTVRDPRVILDSDMRIVTASRNFVLMFGDSAEDVVGKRLEDLKQGQWDVAALHALLDHVVPDDRPFDDFLLEDEFPLLGHRIFKLYARKIQVPGNLGTQLLLVFEDATKETLFDRHRNVLAAELAHRIKNSLQVISSFVSYELRRAADPCVEGYRAMQARISAVAELYDVIAKSSAFGPVEIETYPGGHRVEHSLKSSWCEFRH</sequence>
<keyword evidence="6 9" id="KW-0418">Kinase</keyword>
<dbReference type="Pfam" id="PF07568">
    <property type="entry name" value="HisKA_2"/>
    <property type="match status" value="1"/>
</dbReference>